<dbReference type="Proteomes" id="UP000318554">
    <property type="component" value="Unassembled WGS sequence"/>
</dbReference>
<comment type="caution">
    <text evidence="2">The sequence shown here is derived from an EMBL/GenBank/DDBJ whole genome shotgun (WGS) entry which is preliminary data.</text>
</comment>
<name>A0A554WWG2_9BURK</name>
<protein>
    <recommendedName>
        <fullName evidence="4">Acetyl-CoA carboxyl transferase</fullName>
    </recommendedName>
</protein>
<proteinExistence type="predicted"/>
<accession>A0A554WWG2</accession>
<reference evidence="2 3" key="1">
    <citation type="submission" date="2019-07" db="EMBL/GenBank/DDBJ databases">
        <title>Tepidimonas aquatica CLN-1 draft genome.</title>
        <authorList>
            <person name="Da Costa M.S."/>
            <person name="Froufe H.J.C."/>
            <person name="Egas C."/>
            <person name="Albuquerque L."/>
        </authorList>
    </citation>
    <scope>NUCLEOTIDE SEQUENCE [LARGE SCALE GENOMIC DNA]</scope>
    <source>
        <strain evidence="2 3">CLN-1</strain>
    </source>
</reference>
<dbReference type="Pfam" id="PF11943">
    <property type="entry name" value="DUF3460"/>
    <property type="match status" value="1"/>
</dbReference>
<dbReference type="AlphaFoldDB" id="A0A554WWG2"/>
<organism evidence="2 3">
    <name type="scientific">Tepidimonas aquatica</name>
    <dbReference type="NCBI Taxonomy" id="247482"/>
    <lineage>
        <taxon>Bacteria</taxon>
        <taxon>Pseudomonadati</taxon>
        <taxon>Pseudomonadota</taxon>
        <taxon>Betaproteobacteria</taxon>
        <taxon>Burkholderiales</taxon>
        <taxon>Tepidimonas</taxon>
    </lineage>
</organism>
<keyword evidence="3" id="KW-1185">Reference proteome</keyword>
<evidence type="ECO:0000256" key="1">
    <source>
        <dbReference type="SAM" id="MobiDB-lite"/>
    </source>
</evidence>
<feature type="region of interest" description="Disordered" evidence="1">
    <location>
        <begin position="61"/>
        <end position="83"/>
    </location>
</feature>
<dbReference type="InterPro" id="IPR021853">
    <property type="entry name" value="DUF3460"/>
</dbReference>
<evidence type="ECO:0000313" key="3">
    <source>
        <dbReference type="Proteomes" id="UP000318554"/>
    </source>
</evidence>
<evidence type="ECO:0008006" key="4">
    <source>
        <dbReference type="Google" id="ProtNLM"/>
    </source>
</evidence>
<dbReference type="EMBL" id="VJNA01000001">
    <property type="protein sequence ID" value="TSE27912.1"/>
    <property type="molecule type" value="Genomic_DNA"/>
</dbReference>
<gene>
    <name evidence="2" type="ORF">Taqua_00108</name>
</gene>
<evidence type="ECO:0000313" key="2">
    <source>
        <dbReference type="EMBL" id="TSE27912.1"/>
    </source>
</evidence>
<sequence>MMAAHLNPFTTCAMNLLGLPDYVSDATQFLNELKRAKPQLEAEQRAGRALLWDRPQDRDFARQAQAARVPQKPYVYQTEPSLR</sequence>